<protein>
    <submittedName>
        <fullName evidence="2">(northern house mosquito) hypothetical protein</fullName>
    </submittedName>
</protein>
<dbReference type="EMBL" id="HBUE01317906">
    <property type="protein sequence ID" value="CAG6586598.1"/>
    <property type="molecule type" value="Transcribed_RNA"/>
</dbReference>
<sequence length="132" mass="14591">MLRSRRCSLFSSGGRLLLVFALTCDECLRSRSQSAVLGVDPDCPASTAASRPPTCSPSAPEFDVVAPLPCYWPSRGKREVFWDRSGTCARTGTTWRAIPGSDHTKRKPEALNTNAINQPHRIFHLPRWPPAN</sequence>
<reference evidence="2" key="1">
    <citation type="submission" date="2021-05" db="EMBL/GenBank/DDBJ databases">
        <authorList>
            <person name="Alioto T."/>
            <person name="Alioto T."/>
            <person name="Gomez Garrido J."/>
        </authorList>
    </citation>
    <scope>NUCLEOTIDE SEQUENCE</scope>
</reference>
<feature type="signal peptide" evidence="1">
    <location>
        <begin position="1"/>
        <end position="21"/>
    </location>
</feature>
<evidence type="ECO:0000256" key="1">
    <source>
        <dbReference type="SAM" id="SignalP"/>
    </source>
</evidence>
<dbReference type="EMBL" id="HBUE01060945">
    <property type="protein sequence ID" value="CAG6468621.1"/>
    <property type="molecule type" value="Transcribed_RNA"/>
</dbReference>
<evidence type="ECO:0000313" key="2">
    <source>
        <dbReference type="EMBL" id="CAG6534650.1"/>
    </source>
</evidence>
<accession>A0A8D8HGF2</accession>
<name>A0A8D8HGF2_CULPI</name>
<keyword evidence="1" id="KW-0732">Signal</keyword>
<dbReference type="AlphaFoldDB" id="A0A8D8HGF2"/>
<dbReference type="EMBL" id="HBUE01211471">
    <property type="protein sequence ID" value="CAG6534650.1"/>
    <property type="molecule type" value="Transcribed_RNA"/>
</dbReference>
<organism evidence="2">
    <name type="scientific">Culex pipiens</name>
    <name type="common">House mosquito</name>
    <dbReference type="NCBI Taxonomy" id="7175"/>
    <lineage>
        <taxon>Eukaryota</taxon>
        <taxon>Metazoa</taxon>
        <taxon>Ecdysozoa</taxon>
        <taxon>Arthropoda</taxon>
        <taxon>Hexapoda</taxon>
        <taxon>Insecta</taxon>
        <taxon>Pterygota</taxon>
        <taxon>Neoptera</taxon>
        <taxon>Endopterygota</taxon>
        <taxon>Diptera</taxon>
        <taxon>Nematocera</taxon>
        <taxon>Culicoidea</taxon>
        <taxon>Culicidae</taxon>
        <taxon>Culicinae</taxon>
        <taxon>Culicini</taxon>
        <taxon>Culex</taxon>
        <taxon>Culex</taxon>
    </lineage>
</organism>
<proteinExistence type="predicted"/>
<feature type="chain" id="PRO_5036260891" evidence="1">
    <location>
        <begin position="22"/>
        <end position="132"/>
    </location>
</feature>